<evidence type="ECO:0000256" key="4">
    <source>
        <dbReference type="ARBA" id="ARBA00022898"/>
    </source>
</evidence>
<comment type="similarity">
    <text evidence="2">Belongs to the Orn/Lys/Arg decarboxylase class-I family.</text>
</comment>
<comment type="cofactor">
    <cofactor evidence="1">
        <name>pyridoxal 5'-phosphate</name>
        <dbReference type="ChEBI" id="CHEBI:597326"/>
    </cofactor>
</comment>
<proteinExistence type="inferred from homology"/>
<dbReference type="InterPro" id="IPR008286">
    <property type="entry name" value="Prn/Lys/Arg_de-COase_C"/>
</dbReference>
<sequence length="483" mass="53287">MYPIGNGIKEYLNSRRISFHTPGHKGQETIHAGIAFPEADLTELPGLDMLHSPTGIIAEAQAQTARIFGADETFFLVNGGTVGNQASLLAIANQNPPSALAKTRIRVQRNAHRSVISGLVLSGLRPEYVPSVIHPDFNLALGLDLPRYMANAEGTAAFQITSPSYYGTCVDLGQMVSIRNEQYPEAPILVDQAHGSHFGAHGFPPNALSLQADIVVHSTHKTLGSLTQTALLHVLGSRIDRHKVRQSLEILQTSSPNYILMASLEKVGEQVRDAKAWDILYSEVHELHARLENKIRILGAGDRGRFGINDLDWSKILINTSGLFLSCEEIVRLLRNEYGIEPELWDDENILFMLGIGSDPNDVNYLAGSLENILNRDGQAKKSQAQKKAKVQPEIERWNYEDIPRLRLTPREAWLAPKKRNIALKDSPGLISGETIAVYPPGIPLIAAGEEITPALADFLAHHEKRVRFQGWQGYGVINIIDI</sequence>
<dbReference type="SUPFAM" id="SSF55904">
    <property type="entry name" value="Ornithine decarboxylase C-terminal domain"/>
    <property type="match status" value="1"/>
</dbReference>
<dbReference type="InterPro" id="IPR036633">
    <property type="entry name" value="Prn/Lys/Arg_de-COase_C_sf"/>
</dbReference>
<dbReference type="KEGG" id="sgy:Sgly_0168"/>
<dbReference type="EMBL" id="CP002547">
    <property type="protein sequence ID" value="ADY54539.1"/>
    <property type="molecule type" value="Genomic_DNA"/>
</dbReference>
<accession>F0SW53</accession>
<evidence type="ECO:0000313" key="8">
    <source>
        <dbReference type="Proteomes" id="UP000007488"/>
    </source>
</evidence>
<keyword evidence="5 7" id="KW-0456">Lyase</keyword>
<evidence type="ECO:0000256" key="1">
    <source>
        <dbReference type="ARBA" id="ARBA00001933"/>
    </source>
</evidence>
<feature type="domain" description="Orn/Lys/Arg decarboxylases family 1 pyridoxal-P attachment site" evidence="6">
    <location>
        <begin position="216"/>
        <end position="230"/>
    </location>
</feature>
<keyword evidence="4" id="KW-0663">Pyridoxal phosphate</keyword>
<dbReference type="Proteomes" id="UP000007488">
    <property type="component" value="Chromosome"/>
</dbReference>
<dbReference type="EC" id="4.1.1.19" evidence="7"/>
<reference evidence="7 8" key="1">
    <citation type="journal article" date="2011" name="Stand. Genomic Sci.">
        <title>Complete genome sequence of Syntrophobotulus glycolicus type strain (FlGlyR).</title>
        <authorList>
            <person name="Han C."/>
            <person name="Mwirichia R."/>
            <person name="Chertkov O."/>
            <person name="Held B."/>
            <person name="Lapidus A."/>
            <person name="Nolan M."/>
            <person name="Lucas S."/>
            <person name="Hammon N."/>
            <person name="Deshpande S."/>
            <person name="Cheng J.F."/>
            <person name="Tapia R."/>
            <person name="Goodwin L."/>
            <person name="Pitluck S."/>
            <person name="Huntemann M."/>
            <person name="Liolios K."/>
            <person name="Ivanova N."/>
            <person name="Pagani I."/>
            <person name="Mavromatis K."/>
            <person name="Ovchinikova G."/>
            <person name="Pati A."/>
            <person name="Chen A."/>
            <person name="Palaniappan K."/>
            <person name="Land M."/>
            <person name="Hauser L."/>
            <person name="Brambilla E.M."/>
            <person name="Rohde M."/>
            <person name="Spring S."/>
            <person name="Sikorski J."/>
            <person name="Goker M."/>
            <person name="Woyke T."/>
            <person name="Bristow J."/>
            <person name="Eisen J.A."/>
            <person name="Markowitz V."/>
            <person name="Hugenholtz P."/>
            <person name="Kyrpides N.C."/>
            <person name="Klenk H.P."/>
            <person name="Detter J.C."/>
        </authorList>
    </citation>
    <scope>NUCLEOTIDE SEQUENCE [LARGE SCALE GENOMIC DNA]</scope>
    <source>
        <strain evidence="8">DSM 8271 / FlGlyR</strain>
    </source>
</reference>
<evidence type="ECO:0000256" key="3">
    <source>
        <dbReference type="ARBA" id="ARBA00022793"/>
    </source>
</evidence>
<dbReference type="eggNOG" id="COG1982">
    <property type="taxonomic scope" value="Bacteria"/>
</dbReference>
<dbReference type="RefSeq" id="WP_013623410.1">
    <property type="nucleotide sequence ID" value="NC_015172.1"/>
</dbReference>
<dbReference type="AlphaFoldDB" id="F0SW53"/>
<dbReference type="Pfam" id="PF01276">
    <property type="entry name" value="OKR_DC_1"/>
    <property type="match status" value="1"/>
</dbReference>
<dbReference type="Pfam" id="PF03711">
    <property type="entry name" value="OKR_DC_1_C"/>
    <property type="match status" value="1"/>
</dbReference>
<dbReference type="InterPro" id="IPR052357">
    <property type="entry name" value="Orn_Lys_Arg_decarboxylase-I"/>
</dbReference>
<dbReference type="PANTHER" id="PTHR43277:SF4">
    <property type="entry name" value="ARGININE DECARBOXYLASE"/>
    <property type="match status" value="1"/>
</dbReference>
<dbReference type="InterPro" id="IPR000310">
    <property type="entry name" value="Orn/Lys/Arg_deCO2ase_major_dom"/>
</dbReference>
<dbReference type="HOGENOM" id="CLU_025925_2_1_9"/>
<dbReference type="PANTHER" id="PTHR43277">
    <property type="entry name" value="ARGININE DECARBOXYLASE"/>
    <property type="match status" value="1"/>
</dbReference>
<dbReference type="Gene3D" id="3.40.640.10">
    <property type="entry name" value="Type I PLP-dependent aspartate aminotransferase-like (Major domain)"/>
    <property type="match status" value="1"/>
</dbReference>
<dbReference type="OrthoDB" id="9815233at2"/>
<dbReference type="GO" id="GO:0008792">
    <property type="term" value="F:arginine decarboxylase activity"/>
    <property type="evidence" value="ECO:0007669"/>
    <property type="project" value="UniProtKB-EC"/>
</dbReference>
<gene>
    <name evidence="7" type="ordered locus">Sgly_0168</name>
</gene>
<keyword evidence="8" id="KW-1185">Reference proteome</keyword>
<dbReference type="Gene3D" id="3.90.100.10">
    <property type="entry name" value="Orn/Lys/Arg decarboxylase, C-terminal domain"/>
    <property type="match status" value="1"/>
</dbReference>
<keyword evidence="3" id="KW-0210">Decarboxylase</keyword>
<evidence type="ECO:0000259" key="6">
    <source>
        <dbReference type="PROSITE" id="PS00703"/>
    </source>
</evidence>
<organism evidence="7 8">
    <name type="scientific">Syntrophobotulus glycolicus (strain DSM 8271 / FlGlyR)</name>
    <dbReference type="NCBI Taxonomy" id="645991"/>
    <lineage>
        <taxon>Bacteria</taxon>
        <taxon>Bacillati</taxon>
        <taxon>Bacillota</taxon>
        <taxon>Clostridia</taxon>
        <taxon>Eubacteriales</taxon>
        <taxon>Desulfitobacteriaceae</taxon>
        <taxon>Syntrophobotulus</taxon>
    </lineage>
</organism>
<dbReference type="InterPro" id="IPR015421">
    <property type="entry name" value="PyrdxlP-dep_Trfase_major"/>
</dbReference>
<protein>
    <submittedName>
        <fullName evidence="7">Arginine decarboxylase</fullName>
        <ecNumber evidence="7">4.1.1.19</ecNumber>
    </submittedName>
</protein>
<dbReference type="InterPro" id="IPR015424">
    <property type="entry name" value="PyrdxlP-dep_Trfase"/>
</dbReference>
<evidence type="ECO:0000256" key="2">
    <source>
        <dbReference type="ARBA" id="ARBA00010671"/>
    </source>
</evidence>
<dbReference type="SUPFAM" id="SSF53383">
    <property type="entry name" value="PLP-dependent transferases"/>
    <property type="match status" value="1"/>
</dbReference>
<reference evidence="8" key="2">
    <citation type="submission" date="2011-02" db="EMBL/GenBank/DDBJ databases">
        <title>The complete genome of Syntrophobotulus glycolicus DSM 8271.</title>
        <authorList>
            <person name="Lucas S."/>
            <person name="Copeland A."/>
            <person name="Lapidus A."/>
            <person name="Bruce D."/>
            <person name="Goodwin L."/>
            <person name="Pitluck S."/>
            <person name="Kyrpides N."/>
            <person name="Mavromatis K."/>
            <person name="Pagani I."/>
            <person name="Ivanova N."/>
            <person name="Mikhailova N."/>
            <person name="Chertkov O."/>
            <person name="Held B."/>
            <person name="Detter J.C."/>
            <person name="Tapia R."/>
            <person name="Han C."/>
            <person name="Land M."/>
            <person name="Hauser L."/>
            <person name="Markowitz V."/>
            <person name="Cheng J.-F."/>
            <person name="Hugenholtz P."/>
            <person name="Woyke T."/>
            <person name="Wu D."/>
            <person name="Spring S."/>
            <person name="Schroeder M."/>
            <person name="Brambilla E."/>
            <person name="Klenk H.-P."/>
            <person name="Eisen J.A."/>
        </authorList>
    </citation>
    <scope>NUCLEOTIDE SEQUENCE [LARGE SCALE GENOMIC DNA]</scope>
    <source>
        <strain evidence="8">DSM 8271 / FlGlyR</strain>
    </source>
</reference>
<dbReference type="STRING" id="645991.Sgly_0168"/>
<dbReference type="PROSITE" id="PS00703">
    <property type="entry name" value="OKR_DC_1"/>
    <property type="match status" value="1"/>
</dbReference>
<evidence type="ECO:0000313" key="7">
    <source>
        <dbReference type="EMBL" id="ADY54539.1"/>
    </source>
</evidence>
<name>F0SW53_SYNGF</name>
<evidence type="ECO:0000256" key="5">
    <source>
        <dbReference type="ARBA" id="ARBA00023239"/>
    </source>
</evidence>